<accession>A0A0F9K369</accession>
<sequence>MDTNLNVRVIHSGPKQDPDLCQHPPQKYYTWFADALFNPFTGQYEESDPMAPTGKLLVIVCCQCNKVLRNADNGD</sequence>
<reference evidence="1" key="1">
    <citation type="journal article" date="2015" name="Nature">
        <title>Complex archaea that bridge the gap between prokaryotes and eukaryotes.</title>
        <authorList>
            <person name="Spang A."/>
            <person name="Saw J.H."/>
            <person name="Jorgensen S.L."/>
            <person name="Zaremba-Niedzwiedzka K."/>
            <person name="Martijn J."/>
            <person name="Lind A.E."/>
            <person name="van Eijk R."/>
            <person name="Schleper C."/>
            <person name="Guy L."/>
            <person name="Ettema T.J."/>
        </authorList>
    </citation>
    <scope>NUCLEOTIDE SEQUENCE</scope>
</reference>
<gene>
    <name evidence="1" type="ORF">LCGC14_1684530</name>
</gene>
<evidence type="ECO:0000313" key="1">
    <source>
        <dbReference type="EMBL" id="KKM16568.1"/>
    </source>
</evidence>
<proteinExistence type="predicted"/>
<dbReference type="AlphaFoldDB" id="A0A0F9K369"/>
<organism evidence="1">
    <name type="scientific">marine sediment metagenome</name>
    <dbReference type="NCBI Taxonomy" id="412755"/>
    <lineage>
        <taxon>unclassified sequences</taxon>
        <taxon>metagenomes</taxon>
        <taxon>ecological metagenomes</taxon>
    </lineage>
</organism>
<protein>
    <submittedName>
        <fullName evidence="1">Uncharacterized protein</fullName>
    </submittedName>
</protein>
<dbReference type="EMBL" id="LAZR01014645">
    <property type="protein sequence ID" value="KKM16568.1"/>
    <property type="molecule type" value="Genomic_DNA"/>
</dbReference>
<comment type="caution">
    <text evidence="1">The sequence shown here is derived from an EMBL/GenBank/DDBJ whole genome shotgun (WGS) entry which is preliminary data.</text>
</comment>
<name>A0A0F9K369_9ZZZZ</name>